<dbReference type="AlphaFoldDB" id="A0ABD0MA21"/>
<sequence length="671" mass="72782">MDPPKEEKGPPSYQMTILTTDGESGEDGENNNSQITTHVDCMSSQFSPVAIMNVDDIHPDGPGVENALHAEPLQGNAVGGGGGGGLGERRKSRRLVYRLTQVPPPHLTLLFALQQSMLAVSYALTVTLLVIELVCARDDNDIKTRIMSATFLMVGLSTFAMSTIGVRLPIFQGPAVSYIVPLLALQTLPEWQCPNQEYLADHYRNQSINVTVLPNGLYPVPKDWIVEKIQQLSGSLMAGGVLHCLIGLTGLVGFIMRFVGPITIVPAIVLIGLFVYKVAVRFSETFWGIAVLTSGMAVVLSLYLGKRQTPIPAWNRRKGFHIKWYPLHQVFAILISIIIGWGVTAILTYFDVISADPDSKQYYARTDTRNSIITEAKWISFPYPGQFGAPSFHVGAFISFFIATIMSVLDSLGDYSACARACYVPQPPAFAFNRGIAVEGIMSTLAGATGACHATVSFGGNIGAIGLTKVASRRVFQVIGVLYVVFSLLNKLGAFFITIPYCVLGGIQIIIAGIFIGVVLSNLQHVDLKSTRNLAIIGISLLLGLMMPYWVEQNPDGIQTGNQDVNRIIGIVLSNPVFVGGVLACFMDNTVPGTLKERGLARPTKKPEPAADEEESDKPGADSDEFEDGLEVYDIPWLPDRITRSSWAKYIPIFPGTTPARSLTDGPIMSL</sequence>
<keyword evidence="5 7" id="KW-0472">Membrane</keyword>
<feature type="transmembrane region" description="Helical" evidence="7">
    <location>
        <begin position="262"/>
        <end position="279"/>
    </location>
</feature>
<evidence type="ECO:0000256" key="6">
    <source>
        <dbReference type="SAM" id="MobiDB-lite"/>
    </source>
</evidence>
<evidence type="ECO:0000313" key="8">
    <source>
        <dbReference type="EMBL" id="KAK7508622.1"/>
    </source>
</evidence>
<feature type="transmembrane region" description="Helical" evidence="7">
    <location>
        <begin position="533"/>
        <end position="551"/>
    </location>
</feature>
<feature type="transmembrane region" description="Helical" evidence="7">
    <location>
        <begin position="236"/>
        <end position="255"/>
    </location>
</feature>
<evidence type="ECO:0000256" key="5">
    <source>
        <dbReference type="ARBA" id="ARBA00023136"/>
    </source>
</evidence>
<feature type="compositionally biased region" description="Polar residues" evidence="6">
    <location>
        <begin position="13"/>
        <end position="22"/>
    </location>
</feature>
<dbReference type="InterPro" id="IPR006043">
    <property type="entry name" value="NCS2"/>
</dbReference>
<reference evidence="8 9" key="1">
    <citation type="journal article" date="2023" name="Sci. Data">
        <title>Genome assembly of the Korean intertidal mud-creeper Batillaria attramentaria.</title>
        <authorList>
            <person name="Patra A.K."/>
            <person name="Ho P.T."/>
            <person name="Jun S."/>
            <person name="Lee S.J."/>
            <person name="Kim Y."/>
            <person name="Won Y.J."/>
        </authorList>
    </citation>
    <scope>NUCLEOTIDE SEQUENCE [LARGE SCALE GENOMIC DNA]</scope>
    <source>
        <strain evidence="8">Wonlab-2016</strain>
    </source>
</reference>
<proteinExistence type="inferred from homology"/>
<feature type="transmembrane region" description="Helical" evidence="7">
    <location>
        <begin position="475"/>
        <end position="497"/>
    </location>
</feature>
<feature type="transmembrane region" description="Helical" evidence="7">
    <location>
        <begin position="325"/>
        <end position="350"/>
    </location>
</feature>
<keyword evidence="9" id="KW-1185">Reference proteome</keyword>
<comment type="caution">
    <text evidence="8">The sequence shown here is derived from an EMBL/GenBank/DDBJ whole genome shotgun (WGS) entry which is preliminary data.</text>
</comment>
<keyword evidence="4 7" id="KW-1133">Transmembrane helix</keyword>
<feature type="compositionally biased region" description="Basic and acidic residues" evidence="6">
    <location>
        <begin position="597"/>
        <end position="609"/>
    </location>
</feature>
<feature type="region of interest" description="Disordered" evidence="6">
    <location>
        <begin position="1"/>
        <end position="32"/>
    </location>
</feature>
<evidence type="ECO:0008006" key="10">
    <source>
        <dbReference type="Google" id="ProtNLM"/>
    </source>
</evidence>
<feature type="transmembrane region" description="Helical" evidence="7">
    <location>
        <begin position="119"/>
        <end position="136"/>
    </location>
</feature>
<dbReference type="NCBIfam" id="NF037981">
    <property type="entry name" value="NCS2_1"/>
    <property type="match status" value="1"/>
</dbReference>
<comment type="subcellular location">
    <subcellularLocation>
        <location evidence="1">Membrane</location>
        <topology evidence="1">Multi-pass membrane protein</topology>
    </subcellularLocation>
</comment>
<accession>A0ABD0MA21</accession>
<dbReference type="Pfam" id="PF00860">
    <property type="entry name" value="Xan_ur_permease"/>
    <property type="match status" value="1"/>
</dbReference>
<comment type="similarity">
    <text evidence="2">Belongs to the nucleobase:cation symporter-2 (NCS2) (TC 2.A.40) family.</text>
</comment>
<dbReference type="PANTHER" id="PTHR11119">
    <property type="entry name" value="XANTHINE-URACIL / VITAMIN C PERMEASE FAMILY MEMBER"/>
    <property type="match status" value="1"/>
</dbReference>
<feature type="transmembrane region" description="Helical" evidence="7">
    <location>
        <begin position="148"/>
        <end position="170"/>
    </location>
</feature>
<gene>
    <name evidence="8" type="ORF">BaRGS_00000188</name>
</gene>
<organism evidence="8 9">
    <name type="scientific">Batillaria attramentaria</name>
    <dbReference type="NCBI Taxonomy" id="370345"/>
    <lineage>
        <taxon>Eukaryota</taxon>
        <taxon>Metazoa</taxon>
        <taxon>Spiralia</taxon>
        <taxon>Lophotrochozoa</taxon>
        <taxon>Mollusca</taxon>
        <taxon>Gastropoda</taxon>
        <taxon>Caenogastropoda</taxon>
        <taxon>Sorbeoconcha</taxon>
        <taxon>Cerithioidea</taxon>
        <taxon>Batillariidae</taxon>
        <taxon>Batillaria</taxon>
    </lineage>
</organism>
<dbReference type="Proteomes" id="UP001519460">
    <property type="component" value="Unassembled WGS sequence"/>
</dbReference>
<evidence type="ECO:0000256" key="2">
    <source>
        <dbReference type="ARBA" id="ARBA00008821"/>
    </source>
</evidence>
<feature type="compositionally biased region" description="Acidic residues" evidence="6">
    <location>
        <begin position="610"/>
        <end position="627"/>
    </location>
</feature>
<evidence type="ECO:0000256" key="1">
    <source>
        <dbReference type="ARBA" id="ARBA00004141"/>
    </source>
</evidence>
<keyword evidence="3 7" id="KW-0812">Transmembrane</keyword>
<evidence type="ECO:0000256" key="3">
    <source>
        <dbReference type="ARBA" id="ARBA00022692"/>
    </source>
</evidence>
<dbReference type="GO" id="GO:0016020">
    <property type="term" value="C:membrane"/>
    <property type="evidence" value="ECO:0007669"/>
    <property type="project" value="UniProtKB-SubCell"/>
</dbReference>
<protein>
    <recommendedName>
        <fullName evidence="10">Solute carrier family 23 member 2</fullName>
    </recommendedName>
</protein>
<evidence type="ECO:0000313" key="9">
    <source>
        <dbReference type="Proteomes" id="UP001519460"/>
    </source>
</evidence>
<evidence type="ECO:0000256" key="7">
    <source>
        <dbReference type="SAM" id="Phobius"/>
    </source>
</evidence>
<dbReference type="EMBL" id="JACVVK020000001">
    <property type="protein sequence ID" value="KAK7508622.1"/>
    <property type="molecule type" value="Genomic_DNA"/>
</dbReference>
<feature type="transmembrane region" description="Helical" evidence="7">
    <location>
        <begin position="387"/>
        <end position="409"/>
    </location>
</feature>
<name>A0ABD0MA21_9CAEN</name>
<feature type="transmembrane region" description="Helical" evidence="7">
    <location>
        <begin position="285"/>
        <end position="304"/>
    </location>
</feature>
<feature type="region of interest" description="Disordered" evidence="6">
    <location>
        <begin position="597"/>
        <end position="627"/>
    </location>
</feature>
<evidence type="ECO:0000256" key="4">
    <source>
        <dbReference type="ARBA" id="ARBA00022989"/>
    </source>
</evidence>
<feature type="transmembrane region" description="Helical" evidence="7">
    <location>
        <begin position="503"/>
        <end position="521"/>
    </location>
</feature>